<gene>
    <name evidence="1" type="ORF">RE476_06850</name>
</gene>
<dbReference type="Gene3D" id="3.10.20.30">
    <property type="match status" value="1"/>
</dbReference>
<reference evidence="1" key="1">
    <citation type="submission" date="2023-08" db="EMBL/GenBank/DDBJ databases">
        <title>Methanolobus mangrovi sp. nov. and Methanolobus sediminis sp. nov, two novel methylotrophic methanogens isolated from mangrove sediments in China.</title>
        <authorList>
            <person name="Zhou J."/>
        </authorList>
    </citation>
    <scope>NUCLEOTIDE SEQUENCE</scope>
    <source>
        <strain evidence="1">FTZ2</strain>
    </source>
</reference>
<sequence length="64" mass="7040">MKVKLPSGKTEEMNMGSVTVEELLRHLDISQGEVLVSRDGHIIPEDTVLNNGDNVHIRQVVFGG</sequence>
<name>A0AA51UDF4_9EURY</name>
<dbReference type="Pfam" id="PF02597">
    <property type="entry name" value="ThiS"/>
    <property type="match status" value="1"/>
</dbReference>
<protein>
    <submittedName>
        <fullName evidence="1">MoaD/ThiS family protein</fullName>
    </submittedName>
</protein>
<keyword evidence="2" id="KW-1185">Reference proteome</keyword>
<dbReference type="Proteomes" id="UP001183006">
    <property type="component" value="Chromosome"/>
</dbReference>
<organism evidence="1 2">
    <name type="scientific">Methanolobus mangrovi</name>
    <dbReference type="NCBI Taxonomy" id="3072977"/>
    <lineage>
        <taxon>Archaea</taxon>
        <taxon>Methanobacteriati</taxon>
        <taxon>Methanobacteriota</taxon>
        <taxon>Stenosarchaea group</taxon>
        <taxon>Methanomicrobia</taxon>
        <taxon>Methanosarcinales</taxon>
        <taxon>Methanosarcinaceae</taxon>
        <taxon>Methanolobus</taxon>
    </lineage>
</organism>
<evidence type="ECO:0000313" key="1">
    <source>
        <dbReference type="EMBL" id="WMW21135.1"/>
    </source>
</evidence>
<dbReference type="InterPro" id="IPR003749">
    <property type="entry name" value="ThiS/MoaD-like"/>
</dbReference>
<dbReference type="InterPro" id="IPR016155">
    <property type="entry name" value="Mopterin_synth/thiamin_S_b"/>
</dbReference>
<proteinExistence type="predicted"/>
<dbReference type="KEGG" id="mmav:RE476_06850"/>
<dbReference type="SUPFAM" id="SSF54285">
    <property type="entry name" value="MoaD/ThiS"/>
    <property type="match status" value="1"/>
</dbReference>
<dbReference type="AlphaFoldDB" id="A0AA51UDF4"/>
<dbReference type="GeneID" id="84229845"/>
<accession>A0AA51UDF4</accession>
<evidence type="ECO:0000313" key="2">
    <source>
        <dbReference type="Proteomes" id="UP001183006"/>
    </source>
</evidence>
<dbReference type="RefSeq" id="WP_309306921.1">
    <property type="nucleotide sequence ID" value="NZ_CP133594.1"/>
</dbReference>
<dbReference type="InterPro" id="IPR012675">
    <property type="entry name" value="Beta-grasp_dom_sf"/>
</dbReference>
<dbReference type="EMBL" id="CP133594">
    <property type="protein sequence ID" value="WMW21135.1"/>
    <property type="molecule type" value="Genomic_DNA"/>
</dbReference>